<protein>
    <submittedName>
        <fullName evidence="2">Helix-turn-helix domain-containing protein</fullName>
    </submittedName>
</protein>
<keyword evidence="3" id="KW-1185">Reference proteome</keyword>
<dbReference type="EMBL" id="CP101118">
    <property type="protein sequence ID" value="WZF86977.1"/>
    <property type="molecule type" value="Genomic_DNA"/>
</dbReference>
<dbReference type="PROSITE" id="PS50943">
    <property type="entry name" value="HTH_CROC1"/>
    <property type="match status" value="1"/>
</dbReference>
<organism evidence="2 3">
    <name type="scientific">Marinobacter metalliresistant</name>
    <dbReference type="NCBI Taxonomy" id="2961995"/>
    <lineage>
        <taxon>Bacteria</taxon>
        <taxon>Pseudomonadati</taxon>
        <taxon>Pseudomonadota</taxon>
        <taxon>Gammaproteobacteria</taxon>
        <taxon>Pseudomonadales</taxon>
        <taxon>Marinobacteraceae</taxon>
        <taxon>Marinobacter</taxon>
    </lineage>
</organism>
<dbReference type="InterPro" id="IPR001387">
    <property type="entry name" value="Cro/C1-type_HTH"/>
</dbReference>
<evidence type="ECO:0000259" key="1">
    <source>
        <dbReference type="PROSITE" id="PS50943"/>
    </source>
</evidence>
<dbReference type="InterPro" id="IPR010982">
    <property type="entry name" value="Lambda_DNA-bd_dom_sf"/>
</dbReference>
<dbReference type="SUPFAM" id="SSF47413">
    <property type="entry name" value="lambda repressor-like DNA-binding domains"/>
    <property type="match status" value="1"/>
</dbReference>
<dbReference type="RefSeq" id="WP_117618664.1">
    <property type="nucleotide sequence ID" value="NZ_CP101118.1"/>
</dbReference>
<evidence type="ECO:0000313" key="2">
    <source>
        <dbReference type="EMBL" id="WZF86977.1"/>
    </source>
</evidence>
<proteinExistence type="predicted"/>
<accession>A0ABZ2VX96</accession>
<dbReference type="CDD" id="cd00093">
    <property type="entry name" value="HTH_XRE"/>
    <property type="match status" value="1"/>
</dbReference>
<dbReference type="Gene3D" id="1.10.260.40">
    <property type="entry name" value="lambda repressor-like DNA-binding domains"/>
    <property type="match status" value="1"/>
</dbReference>
<gene>
    <name evidence="2" type="ORF">NLK58_11420</name>
</gene>
<sequence length="230" mass="25040">MLALETTESDQRPGSPAEAIGAAFRSARNARGMSGEALASATGLSRRTIIKIEQGDESVAFGSYRAVAQCLNLDWLLDAFCTDANKSSPHLPRYYLSGASALSLPPEDGRPPALWYSSSLSNPKNWRVAGKHLTHTGELIGVIGLWNATKAISLYGVTVPCMWAASPERAVFDLLIHHCEIKRKAVPNIQASDIDDVVDLEQVINWIGLCRAFLSREGEENIGDWLEGVY</sequence>
<dbReference type="Proteomes" id="UP001475781">
    <property type="component" value="Chromosome"/>
</dbReference>
<evidence type="ECO:0000313" key="3">
    <source>
        <dbReference type="Proteomes" id="UP001475781"/>
    </source>
</evidence>
<feature type="domain" description="HTH cro/C1-type" evidence="1">
    <location>
        <begin position="24"/>
        <end position="76"/>
    </location>
</feature>
<dbReference type="SMART" id="SM00530">
    <property type="entry name" value="HTH_XRE"/>
    <property type="match status" value="1"/>
</dbReference>
<dbReference type="Pfam" id="PF13560">
    <property type="entry name" value="HTH_31"/>
    <property type="match status" value="1"/>
</dbReference>
<name>A0ABZ2VX96_9GAMM</name>
<reference evidence="2 3" key="1">
    <citation type="submission" date="2022-07" db="EMBL/GenBank/DDBJ databases">
        <title>A copper resistant bacterium isolated from sediment samples of deep sea hydrothermal areas.</title>
        <authorList>
            <person name="Zeng X."/>
        </authorList>
    </citation>
    <scope>NUCLEOTIDE SEQUENCE [LARGE SCALE GENOMIC DNA]</scope>
    <source>
        <strain evidence="3">CuT 6</strain>
    </source>
</reference>